<keyword evidence="3" id="KW-1185">Reference proteome</keyword>
<dbReference type="Pfam" id="PF06445">
    <property type="entry name" value="GyrI-like"/>
    <property type="match status" value="1"/>
</dbReference>
<dbReference type="InterPro" id="IPR008319">
    <property type="entry name" value="GyrI-like_CCH_Lin2189-like"/>
</dbReference>
<name>A0ABV8D066_9STRE</name>
<evidence type="ECO:0000313" key="3">
    <source>
        <dbReference type="Proteomes" id="UP001595901"/>
    </source>
</evidence>
<evidence type="ECO:0000313" key="2">
    <source>
        <dbReference type="EMBL" id="MFC3931918.1"/>
    </source>
</evidence>
<dbReference type="InterPro" id="IPR029442">
    <property type="entry name" value="GyrI-like"/>
</dbReference>
<dbReference type="RefSeq" id="WP_380430729.1">
    <property type="nucleotide sequence ID" value="NZ_JBHSAC010000035.1"/>
</dbReference>
<dbReference type="SUPFAM" id="SSF55136">
    <property type="entry name" value="Probable bacterial effector-binding domain"/>
    <property type="match status" value="1"/>
</dbReference>
<feature type="domain" description="GyrI-like small molecule binding" evidence="1">
    <location>
        <begin position="18"/>
        <end position="204"/>
    </location>
</feature>
<dbReference type="Proteomes" id="UP001595901">
    <property type="component" value="Unassembled WGS sequence"/>
</dbReference>
<comment type="caution">
    <text evidence="2">The sequence shown here is derived from an EMBL/GenBank/DDBJ whole genome shotgun (WGS) entry which is preliminary data.</text>
</comment>
<evidence type="ECO:0000259" key="1">
    <source>
        <dbReference type="Pfam" id="PF06445"/>
    </source>
</evidence>
<reference evidence="3" key="1">
    <citation type="journal article" date="2019" name="Int. J. Syst. Evol. Microbiol.">
        <title>The Global Catalogue of Microorganisms (GCM) 10K type strain sequencing project: providing services to taxonomists for standard genome sequencing and annotation.</title>
        <authorList>
            <consortium name="The Broad Institute Genomics Platform"/>
            <consortium name="The Broad Institute Genome Sequencing Center for Infectious Disease"/>
            <person name="Wu L."/>
            <person name="Ma J."/>
        </authorList>
    </citation>
    <scope>NUCLEOTIDE SEQUENCE [LARGE SCALE GENOMIC DNA]</scope>
    <source>
        <strain evidence="3">CCUG 58728</strain>
    </source>
</reference>
<sequence length="210" mass="24622">MKYEWRKAEKEIYGVKTQPTILEVKRQQFITIKGQGNPNDIEFSNQVSALYSLAYGIKMAYKKAKKDEMDSQAITDFTVFPLEGLWQQEENAKQDQLVKDRLSYKIMIQQPDFISQELFLEALEKVRIKKPNPFYDEISFEDITDGKSIQVLHIGSYDDEPESFAKLDAFAKKHNLQRSSQIHREIYLSNAQRTAKDKLKTILRYQVKEI</sequence>
<dbReference type="EMBL" id="JBHSAC010000035">
    <property type="protein sequence ID" value="MFC3931918.1"/>
    <property type="molecule type" value="Genomic_DNA"/>
</dbReference>
<dbReference type="Gene3D" id="3.20.80.10">
    <property type="entry name" value="Regulatory factor, effector binding domain"/>
    <property type="match status" value="1"/>
</dbReference>
<dbReference type="PIRSF" id="PIRSF031644">
    <property type="entry name" value="UCP031644"/>
    <property type="match status" value="1"/>
</dbReference>
<protein>
    <submittedName>
        <fullName evidence="2">GyrI-like domain-containing protein</fullName>
    </submittedName>
</protein>
<gene>
    <name evidence="2" type="ORF">ACFOSE_03830</name>
</gene>
<proteinExistence type="predicted"/>
<organism evidence="2 3">
    <name type="scientific">Streptococcus dentapri</name>
    <dbReference type="NCBI Taxonomy" id="573564"/>
    <lineage>
        <taxon>Bacteria</taxon>
        <taxon>Bacillati</taxon>
        <taxon>Bacillota</taxon>
        <taxon>Bacilli</taxon>
        <taxon>Lactobacillales</taxon>
        <taxon>Streptococcaceae</taxon>
        <taxon>Streptococcus</taxon>
    </lineage>
</organism>
<dbReference type="InterPro" id="IPR011256">
    <property type="entry name" value="Reg_factor_effector_dom_sf"/>
</dbReference>
<accession>A0ABV8D066</accession>